<dbReference type="Pfam" id="PF07727">
    <property type="entry name" value="RVT_2"/>
    <property type="match status" value="1"/>
</dbReference>
<feature type="domain" description="Reverse transcriptase Ty1/copia-type" evidence="1">
    <location>
        <begin position="4"/>
        <end position="170"/>
    </location>
</feature>
<organism evidence="2 3">
    <name type="scientific">Bondarzewia mesenterica</name>
    <dbReference type="NCBI Taxonomy" id="1095465"/>
    <lineage>
        <taxon>Eukaryota</taxon>
        <taxon>Fungi</taxon>
        <taxon>Dikarya</taxon>
        <taxon>Basidiomycota</taxon>
        <taxon>Agaricomycotina</taxon>
        <taxon>Agaricomycetes</taxon>
        <taxon>Russulales</taxon>
        <taxon>Bondarzewiaceae</taxon>
        <taxon>Bondarzewia</taxon>
    </lineage>
</organism>
<proteinExistence type="predicted"/>
<dbReference type="Proteomes" id="UP000310158">
    <property type="component" value="Unassembled WGS sequence"/>
</dbReference>
<name>A0A4S4L116_9AGAM</name>
<dbReference type="PANTHER" id="PTHR11439:SF483">
    <property type="entry name" value="PEPTIDE SYNTHASE GLIP-LIKE, PUTATIVE (AFU_ORTHOLOGUE AFUA_3G12920)-RELATED"/>
    <property type="match status" value="1"/>
</dbReference>
<gene>
    <name evidence="2" type="ORF">EW146_g10096</name>
</gene>
<dbReference type="PANTHER" id="PTHR11439">
    <property type="entry name" value="GAG-POL-RELATED RETROTRANSPOSON"/>
    <property type="match status" value="1"/>
</dbReference>
<dbReference type="SUPFAM" id="SSF56672">
    <property type="entry name" value="DNA/RNA polymerases"/>
    <property type="match status" value="1"/>
</dbReference>
<dbReference type="CDD" id="cd09272">
    <property type="entry name" value="RNase_HI_RT_Ty1"/>
    <property type="match status" value="1"/>
</dbReference>
<dbReference type="EMBL" id="SGPL01001108">
    <property type="protein sequence ID" value="THH04747.1"/>
    <property type="molecule type" value="Genomic_DNA"/>
</dbReference>
<evidence type="ECO:0000259" key="1">
    <source>
        <dbReference type="Pfam" id="PF07727"/>
    </source>
</evidence>
<reference evidence="2 3" key="1">
    <citation type="submission" date="2019-02" db="EMBL/GenBank/DDBJ databases">
        <title>Genome sequencing of the rare red list fungi Bondarzewia mesenterica.</title>
        <authorList>
            <person name="Buettner E."/>
            <person name="Kellner H."/>
        </authorList>
    </citation>
    <scope>NUCLEOTIDE SEQUENCE [LARGE SCALE GENOMIC DNA]</scope>
    <source>
        <strain evidence="2 3">DSM 108281</strain>
    </source>
</reference>
<sequence>MDLEVHQLDVKTAYLNGILDEEIYLEPAEGFKPTDGTVWKLNKSLYGLKQAGRVWYKRIRAEIESLGFTACVSDPCLFHKLEGDKLTLVAVYVDDMVLASTSLADLEEVKNLFKKSFNITDLGDINWILGIHVERDRTKRSISLSQERYVEEVLSRFGQQDAHPMVTPMLANQRLVRTEKPEVDIRTYQRILGSVMWAMLGTRPDLAFTIGSLSQFSSAPTEEALHALMRMLRYLCRTSDTRLVYRGTQKEELTGFVDADWAGNVNDRRSISGFVFKVADGAISWSSKKQGSTALSSTKAEYVAGTHAAKELVWLWALFAEISLPCKGPTTLFMDNQSAMAIAENPVYHARTKHIGARHHFLRERVEDGELELKYLPTGDQMADV</sequence>
<dbReference type="AlphaFoldDB" id="A0A4S4L116"/>
<comment type="caution">
    <text evidence="2">The sequence shown here is derived from an EMBL/GenBank/DDBJ whole genome shotgun (WGS) entry which is preliminary data.</text>
</comment>
<dbReference type="InterPro" id="IPR043502">
    <property type="entry name" value="DNA/RNA_pol_sf"/>
</dbReference>
<accession>A0A4S4L116</accession>
<protein>
    <recommendedName>
        <fullName evidence="1">Reverse transcriptase Ty1/copia-type domain-containing protein</fullName>
    </recommendedName>
</protein>
<dbReference type="OrthoDB" id="3344688at2759"/>
<keyword evidence="3" id="KW-1185">Reference proteome</keyword>
<dbReference type="InterPro" id="IPR013103">
    <property type="entry name" value="RVT_2"/>
</dbReference>
<evidence type="ECO:0000313" key="2">
    <source>
        <dbReference type="EMBL" id="THH04747.1"/>
    </source>
</evidence>
<evidence type="ECO:0000313" key="3">
    <source>
        <dbReference type="Proteomes" id="UP000310158"/>
    </source>
</evidence>